<evidence type="ECO:0000256" key="2">
    <source>
        <dbReference type="ARBA" id="ARBA00022723"/>
    </source>
</evidence>
<gene>
    <name evidence="8" type="ORF">ALC56_08819</name>
</gene>
<keyword evidence="5" id="KW-0539">Nucleus</keyword>
<keyword evidence="2" id="KW-0479">Metal-binding</keyword>
<organism evidence="8 9">
    <name type="scientific">Trachymyrmex septentrionalis</name>
    <dbReference type="NCBI Taxonomy" id="34720"/>
    <lineage>
        <taxon>Eukaryota</taxon>
        <taxon>Metazoa</taxon>
        <taxon>Ecdysozoa</taxon>
        <taxon>Arthropoda</taxon>
        <taxon>Hexapoda</taxon>
        <taxon>Insecta</taxon>
        <taxon>Pterygota</taxon>
        <taxon>Neoptera</taxon>
        <taxon>Endopterygota</taxon>
        <taxon>Hymenoptera</taxon>
        <taxon>Apocrita</taxon>
        <taxon>Aculeata</taxon>
        <taxon>Formicoidea</taxon>
        <taxon>Formicidae</taxon>
        <taxon>Myrmicinae</taxon>
        <taxon>Trachymyrmex</taxon>
    </lineage>
</organism>
<proteinExistence type="predicted"/>
<reference evidence="8 9" key="1">
    <citation type="submission" date="2016-03" db="EMBL/GenBank/DDBJ databases">
        <title>Trachymyrmex septentrionalis WGS genome.</title>
        <authorList>
            <person name="Nygaard S."/>
            <person name="Hu H."/>
            <person name="Boomsma J."/>
            <person name="Zhang G."/>
        </authorList>
    </citation>
    <scope>NUCLEOTIDE SEQUENCE [LARGE SCALE GENOMIC DNA]</scope>
    <source>
        <strain evidence="8">Tsep2-gDNA-1</strain>
        <tissue evidence="8">Whole body</tissue>
    </source>
</reference>
<feature type="domain" description="RPA-interacting protein N-terminal" evidence="6">
    <location>
        <begin position="21"/>
        <end position="57"/>
    </location>
</feature>
<dbReference type="Pfam" id="PF14766">
    <property type="entry name" value="RPA_interact_N"/>
    <property type="match status" value="1"/>
</dbReference>
<dbReference type="PANTHER" id="PTHR31742:SF1">
    <property type="entry name" value="RPA-INTERACTING PROTEIN"/>
    <property type="match status" value="1"/>
</dbReference>
<evidence type="ECO:0000313" key="9">
    <source>
        <dbReference type="Proteomes" id="UP000078541"/>
    </source>
</evidence>
<feature type="domain" description="RPA-interacting protein C-terminal" evidence="7">
    <location>
        <begin position="146"/>
        <end position="222"/>
    </location>
</feature>
<dbReference type="GO" id="GO:0006606">
    <property type="term" value="P:protein import into nucleus"/>
    <property type="evidence" value="ECO:0007669"/>
    <property type="project" value="TreeGrafter"/>
</dbReference>
<evidence type="ECO:0000313" key="8">
    <source>
        <dbReference type="EMBL" id="KYN37028.1"/>
    </source>
</evidence>
<dbReference type="InterPro" id="IPR028156">
    <property type="entry name" value="RIP"/>
</dbReference>
<dbReference type="InterPro" id="IPR028159">
    <property type="entry name" value="RPA_interact_C_dom"/>
</dbReference>
<evidence type="ECO:0000256" key="1">
    <source>
        <dbReference type="ARBA" id="ARBA00004123"/>
    </source>
</evidence>
<keyword evidence="4" id="KW-0862">Zinc</keyword>
<comment type="subcellular location">
    <subcellularLocation>
        <location evidence="1">Nucleus</location>
    </subcellularLocation>
</comment>
<evidence type="ECO:0000259" key="7">
    <source>
        <dbReference type="Pfam" id="PF14768"/>
    </source>
</evidence>
<protein>
    <submittedName>
        <fullName evidence="8">RPA-interacting protein</fullName>
    </submittedName>
</protein>
<dbReference type="EMBL" id="KQ981727">
    <property type="protein sequence ID" value="KYN37028.1"/>
    <property type="molecule type" value="Genomic_DNA"/>
</dbReference>
<dbReference type="Proteomes" id="UP000078541">
    <property type="component" value="Unassembled WGS sequence"/>
</dbReference>
<keyword evidence="3" id="KW-0863">Zinc-finger</keyword>
<sequence>FGGTITLSFTMTSKLRNRDCANKIRHGSPKLQEVLREKCRQRMREKRDQLFNKRRFGLELNSRHIQDTLTEIIRYEFKNLATLDDNDKSITFKEIEEPLSQEEAVELENEIVCEQEQWIIQEYEKILQDEIEHFAMYADNENREVFCPICQKAILGEENNCVNCPVCELKLTGRTMQEVRHLINESINIHAFNCIKVPLFTIIPDNSNLNLYLICHDCSTLALIC</sequence>
<evidence type="ECO:0000259" key="6">
    <source>
        <dbReference type="Pfam" id="PF14766"/>
    </source>
</evidence>
<name>A0A195F9B1_9HYME</name>
<dbReference type="GO" id="GO:0008270">
    <property type="term" value="F:zinc ion binding"/>
    <property type="evidence" value="ECO:0007669"/>
    <property type="project" value="UniProtKB-KW"/>
</dbReference>
<dbReference type="Pfam" id="PF14768">
    <property type="entry name" value="RPA_interact_C"/>
    <property type="match status" value="1"/>
</dbReference>
<keyword evidence="9" id="KW-1185">Reference proteome</keyword>
<feature type="non-terminal residue" evidence="8">
    <location>
        <position position="1"/>
    </location>
</feature>
<dbReference type="InterPro" id="IPR028158">
    <property type="entry name" value="RPA_interact_N_dom"/>
</dbReference>
<dbReference type="PANTHER" id="PTHR31742">
    <property type="entry name" value="RPA-INTERACTING PROTEIN RPAIN"/>
    <property type="match status" value="1"/>
</dbReference>
<evidence type="ECO:0000256" key="5">
    <source>
        <dbReference type="ARBA" id="ARBA00023242"/>
    </source>
</evidence>
<evidence type="ECO:0000256" key="4">
    <source>
        <dbReference type="ARBA" id="ARBA00022833"/>
    </source>
</evidence>
<evidence type="ECO:0000256" key="3">
    <source>
        <dbReference type="ARBA" id="ARBA00022771"/>
    </source>
</evidence>
<dbReference type="AlphaFoldDB" id="A0A195F9B1"/>
<accession>A0A195F9B1</accession>
<dbReference type="GO" id="GO:0005634">
    <property type="term" value="C:nucleus"/>
    <property type="evidence" value="ECO:0007669"/>
    <property type="project" value="UniProtKB-SubCell"/>
</dbReference>
<dbReference type="STRING" id="34720.A0A195F9B1"/>